<dbReference type="EMBL" id="CASHSV030000001">
    <property type="protein sequence ID" value="CAJ2630788.1"/>
    <property type="molecule type" value="Genomic_DNA"/>
</dbReference>
<protein>
    <submittedName>
        <fullName evidence="1">Uncharacterized protein</fullName>
    </submittedName>
</protein>
<comment type="caution">
    <text evidence="1">The sequence shown here is derived from an EMBL/GenBank/DDBJ whole genome shotgun (WGS) entry which is preliminary data.</text>
</comment>
<evidence type="ECO:0000313" key="2">
    <source>
        <dbReference type="Proteomes" id="UP001177021"/>
    </source>
</evidence>
<dbReference type="Proteomes" id="UP001177021">
    <property type="component" value="Unassembled WGS sequence"/>
</dbReference>
<sequence>MTNNGKANSNSKGKAPAGKDSSGKRKVTYDEDKTGKKRNRNVVQFFEDEAADDSDEDSDDFSDFSEGYEDEFDTLSAMNEPPKGQSSTPFVPKQELVDEEEFDRLMEERVNSMSFRYAGDEFEDKPMEDNSLHHALQESIPTIWKVKCTVGRERLSAICLMQKFVHLKSLDTKMQIISAFAVDHVKGSIYIEAERQYDINQACYGINGIYATRVQPVPRNEVFHLFSVKIKKPEISEGMWARVKGGIYKGDLAQVVAVNNTSKKVTVKLIPRIDLQVLAAKFGGGCRQKTAVPAPRLISSSELEEFRPLIQIKHDRESGKVFQVLDGLLLKDGYLYKKVSPESLSFWGVVPTEEEISKFGSSENNESNDMEWLSNIYGDTKKKRVITADKGDGKGEGSSGLGAGSDFELFTLVRFRKQDFGVIISTDKDGTYKILKESSEGPVAVTVQKNDIKSALGDLKLSAQDLNNKTVVVNDNVKVLEGPSQGKQGIVRYIYKGIVFLYDGNEEENSGYVAAKATMCEKFKLAVGDFSGTGKDSEPGPLVFDDQPSSPRSPLSPKKPWQSRESDREFNRGDSDSLFAIGQTLRIRIGPLKGYLCRVTGIRRSDVTVKLDSQQKFLTVKSEHLSVVQGKNTAVSASGDPDSNSSNPFDLLGAEGGAGGWLNNIAGTSTGGGGWNTAGETSAERGGWGNSSAPSSVPDNAEDNAWGTKSTSTPKPSWGAAANTGTTSEPEQSGGWGNGGGSSGQADDGENTAWGTKSTSTPKPSWGAAANTGTTSEPEQSGGWGKGGASSGQAENDNQNTAWGAKSTSTPKPSWGTAANTGTTSEPEQSGGWGKGEASSGQSENDNQNTAWGAKSTSTPKPSWGTAANTGTTSEPEQSGGWGKGGASSGQSENDNQNTAWGAKSTSNPKPSWGTAANTGTTSEPEQSGGWGNGGGSSGQAVVNDGQNTAWGTKSTSKPSWGAAANTGTISEPEQSGGWGKGGGSSGQAELNDNQSTAWGTKSTSTPKPSWGAAANTGTASEPDQSGGWGKGGGGSGQAEVNDNQNTAWGNKSTSTPKPSWGAAVNTGTTSEPDQSGGWGKGGGTSNWSAGNSDPPTQDDGSGGRGGYRGRGGSDRGGFRGRGFRGRGESGGFGGRGDRGGFDGRGGSDGEGFGGRWGSDRGSGGGRGRGRNDRPGGWNNSRDSGEDGSSDWKKGADNVEGWKNNNGSGAWTSSSGGASGSWNSGGSGPVTEAKDSAGWAKGTDSGAGWAKGTDSAPDKGQSSSWGGSAADGSGGSWGKKNDGDSKGGW</sequence>
<name>A0ACB0IG21_TRIPR</name>
<gene>
    <name evidence="1" type="ORF">MILVUS5_LOCUS2502</name>
</gene>
<evidence type="ECO:0000313" key="1">
    <source>
        <dbReference type="EMBL" id="CAJ2630788.1"/>
    </source>
</evidence>
<keyword evidence="2" id="KW-1185">Reference proteome</keyword>
<organism evidence="1 2">
    <name type="scientific">Trifolium pratense</name>
    <name type="common">Red clover</name>
    <dbReference type="NCBI Taxonomy" id="57577"/>
    <lineage>
        <taxon>Eukaryota</taxon>
        <taxon>Viridiplantae</taxon>
        <taxon>Streptophyta</taxon>
        <taxon>Embryophyta</taxon>
        <taxon>Tracheophyta</taxon>
        <taxon>Spermatophyta</taxon>
        <taxon>Magnoliopsida</taxon>
        <taxon>eudicotyledons</taxon>
        <taxon>Gunneridae</taxon>
        <taxon>Pentapetalae</taxon>
        <taxon>rosids</taxon>
        <taxon>fabids</taxon>
        <taxon>Fabales</taxon>
        <taxon>Fabaceae</taxon>
        <taxon>Papilionoideae</taxon>
        <taxon>50 kb inversion clade</taxon>
        <taxon>NPAAA clade</taxon>
        <taxon>Hologalegina</taxon>
        <taxon>IRL clade</taxon>
        <taxon>Trifolieae</taxon>
        <taxon>Trifolium</taxon>
    </lineage>
</organism>
<reference evidence="1" key="1">
    <citation type="submission" date="2023-10" db="EMBL/GenBank/DDBJ databases">
        <authorList>
            <person name="Rodriguez Cubillos JULIANA M."/>
            <person name="De Vega J."/>
        </authorList>
    </citation>
    <scope>NUCLEOTIDE SEQUENCE</scope>
</reference>
<accession>A0ACB0IG21</accession>
<proteinExistence type="predicted"/>